<dbReference type="EMBL" id="JADCUA010000044">
    <property type="protein sequence ID" value="KAH9829015.1"/>
    <property type="molecule type" value="Genomic_DNA"/>
</dbReference>
<dbReference type="GeneID" id="72008922"/>
<gene>
    <name evidence="2" type="ORF">C8Q71DRAFT_863573</name>
</gene>
<feature type="compositionally biased region" description="Gly residues" evidence="1">
    <location>
        <begin position="243"/>
        <end position="279"/>
    </location>
</feature>
<organism evidence="2 3">
    <name type="scientific">Rhodofomes roseus</name>
    <dbReference type="NCBI Taxonomy" id="34475"/>
    <lineage>
        <taxon>Eukaryota</taxon>
        <taxon>Fungi</taxon>
        <taxon>Dikarya</taxon>
        <taxon>Basidiomycota</taxon>
        <taxon>Agaricomycotina</taxon>
        <taxon>Agaricomycetes</taxon>
        <taxon>Polyporales</taxon>
        <taxon>Rhodofomes</taxon>
    </lineage>
</organism>
<keyword evidence="3" id="KW-1185">Reference proteome</keyword>
<protein>
    <submittedName>
        <fullName evidence="2">Uncharacterized protein</fullName>
    </submittedName>
</protein>
<name>A0ABQ8JY07_9APHY</name>
<reference evidence="2 3" key="1">
    <citation type="journal article" date="2021" name="Environ. Microbiol.">
        <title>Gene family expansions and transcriptome signatures uncover fungal adaptations to wood decay.</title>
        <authorList>
            <person name="Hage H."/>
            <person name="Miyauchi S."/>
            <person name="Viragh M."/>
            <person name="Drula E."/>
            <person name="Min B."/>
            <person name="Chaduli D."/>
            <person name="Navarro D."/>
            <person name="Favel A."/>
            <person name="Norest M."/>
            <person name="Lesage-Meessen L."/>
            <person name="Balint B."/>
            <person name="Merenyi Z."/>
            <person name="de Eugenio L."/>
            <person name="Morin E."/>
            <person name="Martinez A.T."/>
            <person name="Baldrian P."/>
            <person name="Stursova M."/>
            <person name="Martinez M.J."/>
            <person name="Novotny C."/>
            <person name="Magnuson J.K."/>
            <person name="Spatafora J.W."/>
            <person name="Maurice S."/>
            <person name="Pangilinan J."/>
            <person name="Andreopoulos W."/>
            <person name="LaButti K."/>
            <person name="Hundley H."/>
            <person name="Na H."/>
            <person name="Kuo A."/>
            <person name="Barry K."/>
            <person name="Lipzen A."/>
            <person name="Henrissat B."/>
            <person name="Riley R."/>
            <person name="Ahrendt S."/>
            <person name="Nagy L.G."/>
            <person name="Grigoriev I.V."/>
            <person name="Martin F."/>
            <person name="Rosso M.N."/>
        </authorList>
    </citation>
    <scope>NUCLEOTIDE SEQUENCE [LARGE SCALE GENOMIC DNA]</scope>
    <source>
        <strain evidence="2 3">CIRM-BRFM 1785</strain>
    </source>
</reference>
<accession>A0ABQ8JY07</accession>
<feature type="compositionally biased region" description="Polar residues" evidence="1">
    <location>
        <begin position="227"/>
        <end position="240"/>
    </location>
</feature>
<sequence length="311" mass="33524">MKELVLVLFGVGRRQLLPPQQEAGAPTGSNIAPFYTLATDLSDEQIATMLGWGWVSTKWLSINFVRFPTPLPTYVATWESSTAFVSSAPQDVEDMLAAGFTREPLLSTTARIICRDKASGAAGKWGDTTMADAFNTIINSVKVRVLPRRIGPLNTPAPLYAMYCNPPTTNEKDWEEFRDAIQAHSFGVDGGRSPNIFYGDACKICHSADHSVGLCYLDSVDGWNGPRRNNYSNQPAASSSRGGRNGGRGGNHQQRGGGNRQRGGGNPQRGRGRGGNGHGRGNRYPAAGDNLDHNTTSAMLRAAGGGWPHHR</sequence>
<dbReference type="RefSeq" id="XP_047772547.1">
    <property type="nucleotide sequence ID" value="XM_047928190.1"/>
</dbReference>
<proteinExistence type="predicted"/>
<feature type="region of interest" description="Disordered" evidence="1">
    <location>
        <begin position="227"/>
        <end position="293"/>
    </location>
</feature>
<evidence type="ECO:0000313" key="3">
    <source>
        <dbReference type="Proteomes" id="UP000814176"/>
    </source>
</evidence>
<comment type="caution">
    <text evidence="2">The sequence shown here is derived from an EMBL/GenBank/DDBJ whole genome shotgun (WGS) entry which is preliminary data.</text>
</comment>
<evidence type="ECO:0000313" key="2">
    <source>
        <dbReference type="EMBL" id="KAH9829015.1"/>
    </source>
</evidence>
<evidence type="ECO:0000256" key="1">
    <source>
        <dbReference type="SAM" id="MobiDB-lite"/>
    </source>
</evidence>
<dbReference type="Proteomes" id="UP000814176">
    <property type="component" value="Unassembled WGS sequence"/>
</dbReference>